<dbReference type="EMBL" id="BMAW01128187">
    <property type="protein sequence ID" value="GFU24367.1"/>
    <property type="molecule type" value="Genomic_DNA"/>
</dbReference>
<reference evidence="1" key="1">
    <citation type="submission" date="2020-08" db="EMBL/GenBank/DDBJ databases">
        <title>Multicomponent nature underlies the extraordinary mechanical properties of spider dragline silk.</title>
        <authorList>
            <person name="Kono N."/>
            <person name="Nakamura H."/>
            <person name="Mori M."/>
            <person name="Yoshida Y."/>
            <person name="Ohtoshi R."/>
            <person name="Malay A.D."/>
            <person name="Moran D.A.P."/>
            <person name="Tomita M."/>
            <person name="Numata K."/>
            <person name="Arakawa K."/>
        </authorList>
    </citation>
    <scope>NUCLEOTIDE SEQUENCE</scope>
</reference>
<accession>A0A8X6QGP1</accession>
<dbReference type="Proteomes" id="UP000887013">
    <property type="component" value="Unassembled WGS sequence"/>
</dbReference>
<protein>
    <submittedName>
        <fullName evidence="1">Uncharacterized protein</fullName>
    </submittedName>
</protein>
<dbReference type="AlphaFoldDB" id="A0A8X6QGP1"/>
<keyword evidence="2" id="KW-1185">Reference proteome</keyword>
<evidence type="ECO:0000313" key="1">
    <source>
        <dbReference type="EMBL" id="GFU24367.1"/>
    </source>
</evidence>
<gene>
    <name evidence="1" type="ORF">NPIL_460101</name>
</gene>
<sequence>MKEIKVEMIRSIHGQDIATTNYAKKKKKEEEQVSRPPKLRTLRPDYVELINLRTVLFNGTWIGMPVKEYPTQED</sequence>
<name>A0A8X6QGP1_NEPPI</name>
<organism evidence="1 2">
    <name type="scientific">Nephila pilipes</name>
    <name type="common">Giant wood spider</name>
    <name type="synonym">Nephila maculata</name>
    <dbReference type="NCBI Taxonomy" id="299642"/>
    <lineage>
        <taxon>Eukaryota</taxon>
        <taxon>Metazoa</taxon>
        <taxon>Ecdysozoa</taxon>
        <taxon>Arthropoda</taxon>
        <taxon>Chelicerata</taxon>
        <taxon>Arachnida</taxon>
        <taxon>Araneae</taxon>
        <taxon>Araneomorphae</taxon>
        <taxon>Entelegynae</taxon>
        <taxon>Araneoidea</taxon>
        <taxon>Nephilidae</taxon>
        <taxon>Nephila</taxon>
    </lineage>
</organism>
<proteinExistence type="predicted"/>
<evidence type="ECO:0000313" key="2">
    <source>
        <dbReference type="Proteomes" id="UP000887013"/>
    </source>
</evidence>
<comment type="caution">
    <text evidence="1">The sequence shown here is derived from an EMBL/GenBank/DDBJ whole genome shotgun (WGS) entry which is preliminary data.</text>
</comment>